<proteinExistence type="predicted"/>
<dbReference type="Pfam" id="PF06616">
    <property type="entry name" value="BsuBI_PstI_RE"/>
    <property type="match status" value="1"/>
</dbReference>
<dbReference type="InterPro" id="IPR041454">
    <property type="entry name" value="BsuBI/PstI_N"/>
</dbReference>
<dbReference type="Gene3D" id="1.10.10.1820">
    <property type="entry name" value="BsuBI/PstI restriction endonuclease-like"/>
    <property type="match status" value="1"/>
</dbReference>
<dbReference type="GO" id="GO:0004519">
    <property type="term" value="F:endonuclease activity"/>
    <property type="evidence" value="ECO:0007669"/>
    <property type="project" value="UniProtKB-KW"/>
</dbReference>
<dbReference type="RefSeq" id="WP_083010638.1">
    <property type="nucleotide sequence ID" value="NZ_CP060015.1"/>
</dbReference>
<feature type="domain" description="BsuBI/PstI restriction endonuclease HTH" evidence="2">
    <location>
        <begin position="74"/>
        <end position="177"/>
    </location>
</feature>
<protein>
    <submittedName>
        <fullName evidence="3">Restriction endonuclease</fullName>
    </submittedName>
</protein>
<feature type="domain" description="BsuBI/PstI restriction endonuclease" evidence="1">
    <location>
        <begin position="197"/>
        <end position="350"/>
    </location>
</feature>
<keyword evidence="3" id="KW-0540">Nuclease</keyword>
<comment type="caution">
    <text evidence="3">The sequence shown here is derived from an EMBL/GenBank/DDBJ whole genome shotgun (WGS) entry which is preliminary data.</text>
</comment>
<keyword evidence="3" id="KW-0255">Endonuclease</keyword>
<keyword evidence="4" id="KW-1185">Reference proteome</keyword>
<dbReference type="InterPro" id="IPR041963">
    <property type="entry name" value="BsuBI/PstI_C_sf"/>
</dbReference>
<keyword evidence="3" id="KW-0378">Hydrolase</keyword>
<gene>
    <name evidence="3" type="ORF">BST29_11855</name>
</gene>
<evidence type="ECO:0000313" key="3">
    <source>
        <dbReference type="EMBL" id="ORA82396.1"/>
    </source>
</evidence>
<dbReference type="InterPro" id="IPR009528">
    <property type="entry name" value="Restrct_endonuc_II_BsuBI_C"/>
</dbReference>
<dbReference type="InterPro" id="IPR041962">
    <property type="entry name" value="BsuBI/PstI_N_sf"/>
</dbReference>
<sequence length="358" mass="40220">MRPVIAPDFAERRLQLIFPRTAFDSVLSSPLAGHAVAALIYVDAVSAPDQDATAVSWARPSTVIWMSKEVFAAADDKRRVEWRDASARSQRHVEELHASWGIPFSPAYRENSRETLRDETFRKWRELGALRRRTGLATSSSKPRWALLGDFADLFDPSLTGEDFTEAAAAWRENRLDPGTRLKANFALDKERARHAVRVTLPGGQVRTLEPGMSSVILKGVIEAWAPRRLVEPVVLAISEPGDKVHLGDKRVLQELGIKIDQTNLLPDTLIADIGAEPVRFWIVEAVATDGAITAERRRALLDWAARQHISADRCSFLTAFQSRNHPAAKKRLKDIAPNTRVWFADEPDHELAWYRLD</sequence>
<evidence type="ECO:0000313" key="4">
    <source>
        <dbReference type="Proteomes" id="UP000243140"/>
    </source>
</evidence>
<dbReference type="Gene3D" id="3.40.1350.80">
    <property type="match status" value="1"/>
</dbReference>
<dbReference type="Proteomes" id="UP000243140">
    <property type="component" value="Unassembled WGS sequence"/>
</dbReference>
<evidence type="ECO:0000259" key="1">
    <source>
        <dbReference type="Pfam" id="PF06616"/>
    </source>
</evidence>
<accession>A0ABX3SRM4</accession>
<reference evidence="3 4" key="1">
    <citation type="submission" date="2017-02" db="EMBL/GenBank/DDBJ databases">
        <title>The new phylogeny of genus Mycobacterium.</title>
        <authorList>
            <person name="Tortoli E."/>
            <person name="Trovato A."/>
            <person name="Cirillo D.M."/>
        </authorList>
    </citation>
    <scope>NUCLEOTIDE SEQUENCE [LARGE SCALE GENOMIC DNA]</scope>
    <source>
        <strain evidence="3 4">IP1130001</strain>
    </source>
</reference>
<organism evidence="3 4">
    <name type="scientific">Mycobacterium malmoense</name>
    <dbReference type="NCBI Taxonomy" id="1780"/>
    <lineage>
        <taxon>Bacteria</taxon>
        <taxon>Bacillati</taxon>
        <taxon>Actinomycetota</taxon>
        <taxon>Actinomycetes</taxon>
        <taxon>Mycobacteriales</taxon>
        <taxon>Mycobacteriaceae</taxon>
        <taxon>Mycobacterium</taxon>
    </lineage>
</organism>
<name>A0ABX3SRM4_MYCMA</name>
<dbReference type="EMBL" id="MVHV01000010">
    <property type="protein sequence ID" value="ORA82396.1"/>
    <property type="molecule type" value="Genomic_DNA"/>
</dbReference>
<dbReference type="Pfam" id="PF17728">
    <property type="entry name" value="BsuBI_PstI_RE_N"/>
    <property type="match status" value="1"/>
</dbReference>
<evidence type="ECO:0000259" key="2">
    <source>
        <dbReference type="Pfam" id="PF17728"/>
    </source>
</evidence>